<feature type="domain" description="Protein kinase" evidence="6">
    <location>
        <begin position="93"/>
        <end position="342"/>
    </location>
</feature>
<dbReference type="InterPro" id="IPR017441">
    <property type="entry name" value="Protein_kinase_ATP_BS"/>
</dbReference>
<dbReference type="AlphaFoldDB" id="A0AA48GV80"/>
<dbReference type="PROSITE" id="PS00108">
    <property type="entry name" value="PROTEIN_KINASE_ST"/>
    <property type="match status" value="1"/>
</dbReference>
<dbReference type="PANTHER" id="PTHR43289:SF34">
    <property type="entry name" value="SERINE_THREONINE-PROTEIN KINASE YBDM-RELATED"/>
    <property type="match status" value="1"/>
</dbReference>
<dbReference type="PANTHER" id="PTHR43289">
    <property type="entry name" value="MITOGEN-ACTIVATED PROTEIN KINASE KINASE KINASE 20-RELATED"/>
    <property type="match status" value="1"/>
</dbReference>
<evidence type="ECO:0000256" key="5">
    <source>
        <dbReference type="PROSITE-ProRule" id="PRU10141"/>
    </source>
</evidence>
<dbReference type="Proteomes" id="UP001238179">
    <property type="component" value="Chromosome"/>
</dbReference>
<dbReference type="SMART" id="SM00220">
    <property type="entry name" value="S_TKc"/>
    <property type="match status" value="1"/>
</dbReference>
<evidence type="ECO:0000256" key="1">
    <source>
        <dbReference type="ARBA" id="ARBA00022679"/>
    </source>
</evidence>
<keyword evidence="1" id="KW-0808">Transferase</keyword>
<dbReference type="SUPFAM" id="SSF56112">
    <property type="entry name" value="Protein kinase-like (PK-like)"/>
    <property type="match status" value="1"/>
</dbReference>
<dbReference type="PROSITE" id="PS50011">
    <property type="entry name" value="PROTEIN_KINASE_DOM"/>
    <property type="match status" value="1"/>
</dbReference>
<dbReference type="Gene3D" id="3.30.200.20">
    <property type="entry name" value="Phosphorylase Kinase, domain 1"/>
    <property type="match status" value="1"/>
</dbReference>
<dbReference type="KEGG" id="msil:METEAL_38460"/>
<evidence type="ECO:0000256" key="4">
    <source>
        <dbReference type="ARBA" id="ARBA00022840"/>
    </source>
</evidence>
<evidence type="ECO:0000313" key="7">
    <source>
        <dbReference type="EMBL" id="BDU74672.1"/>
    </source>
</evidence>
<proteinExistence type="predicted"/>
<dbReference type="EMBL" id="AP027080">
    <property type="protein sequence ID" value="BDU74672.1"/>
    <property type="molecule type" value="Genomic_DNA"/>
</dbReference>
<dbReference type="PROSITE" id="PS00107">
    <property type="entry name" value="PROTEIN_KINASE_ATP"/>
    <property type="match status" value="1"/>
</dbReference>
<accession>A0AA48GV80</accession>
<reference evidence="8" key="1">
    <citation type="journal article" date="2023" name="Int. J. Syst. Evol. Microbiol.">
        <title>Mesoterricola silvestris gen. nov., sp. nov., Mesoterricola sediminis sp. nov., Geothrix oryzae sp. nov., Geothrix edaphica sp. nov., Geothrix rubra sp. nov., and Geothrix limicola sp. nov., six novel members of Acidobacteriota isolated from soils.</title>
        <authorList>
            <person name="Itoh H."/>
            <person name="Sugisawa Y."/>
            <person name="Mise K."/>
            <person name="Xu Z."/>
            <person name="Kuniyasu M."/>
            <person name="Ushijima N."/>
            <person name="Kawano K."/>
            <person name="Kobayashi E."/>
            <person name="Shiratori Y."/>
            <person name="Masuda Y."/>
            <person name="Senoo K."/>
        </authorList>
    </citation>
    <scope>NUCLEOTIDE SEQUENCE [LARGE SCALE GENOMIC DNA]</scope>
    <source>
        <strain evidence="8">W79</strain>
    </source>
</reference>
<dbReference type="CDD" id="cd14014">
    <property type="entry name" value="STKc_PknB_like"/>
    <property type="match status" value="1"/>
</dbReference>
<evidence type="ECO:0000256" key="2">
    <source>
        <dbReference type="ARBA" id="ARBA00022741"/>
    </source>
</evidence>
<sequence>MFSANLSSRILKEAHSRGLLGDPRPADDSSAQDPEGDFWGEELATLLASGRMSRVALNSLAWEAIGGEAGSWIDPLFKGPAPIGELKGLGDRYQDLVPIGEGASALVYKGLDTLLQRHVAIKALKDPRGPILEEARAQAKVEHPNVCRVYEVGQGHLVMQLVEGPTLAQLLPSLDLGEKVRIIRDIALGIHAAHQKDLIHLDLKLGNVLMERHEDGIFHPIISDFGMVAGASKASSGGCSLGTPPYTSPEQLARDTARIGPGTDVYALGVMLYVMVAGASPFRAHDFEGLLEAMAKDPPVPLRQRVPAIARDLAAIVAKCMEKDPGQRYASAWELAEDLDRFQRAEPVAAMGRAPAYRLAKWYQRNRMLQWVSGLGLLALAASLALFVRHSTFLTQQAEWDHHCQKIVGDLGAHLDRTYRLPPHDIRPELKEAEAFVGKILEARRGGGAAARGPACLALGQAYFLMDAEDARAVASFQEAWDSGYRTESARSWLAITLLATFRKDQWSFMSGLQDPANRGKVDEIRRQYLDPARKLLRGRKGSDQVKLAFLVDLADAKMLDAVNLDWLLNLTRTYRAQFPQDLDGLFEEAMALSAKAGLLIVNAGMASGAFSSPEAQEAASYQQRARALLVEALRLAPSLPRAYGALAEENLKEDSLPTKDSRAPVVLFEEARALLDQGLKVRGRDPVLTAQYGQLLATHVLPYRLARGMDPEPVARDLAGLRPDPALDPSGRSLRALLEAKASFLKKCNYYGVKPPPAFVEACRRCLQEPWTGSEAARFEWCSTAAQTLAETGEDPVGIIQGIHATFHPAGPPEWTSLGRLDLLAAERVWLAYGDPLPWLSRAQDCLDRLPVPSVFRTYLAQNLLSQRIRLVGDGPSWAEFRTELGRIGKGDPAMASGGLDRVLEMNVLLARRALAEKQDAEPYLREIGRCLQAPLVKNYAWMPYYKEQMATLLLLQSGPSGSSLPEALQWIDKAYAQVLPPRVSGPGRAVPSMQRFLPESSADLARIRSLKAEILAAMAARETRPAARIRLAREAVALLQQSLQVDRLQERRLRPILDQALPLTRN</sequence>
<evidence type="ECO:0000256" key="3">
    <source>
        <dbReference type="ARBA" id="ARBA00022777"/>
    </source>
</evidence>
<dbReference type="InterPro" id="IPR000719">
    <property type="entry name" value="Prot_kinase_dom"/>
</dbReference>
<dbReference type="Gene3D" id="1.10.510.10">
    <property type="entry name" value="Transferase(Phosphotransferase) domain 1"/>
    <property type="match status" value="1"/>
</dbReference>
<name>A0AA48GV80_9BACT</name>
<gene>
    <name evidence="7" type="ORF">METEAL_38460</name>
</gene>
<dbReference type="InterPro" id="IPR011009">
    <property type="entry name" value="Kinase-like_dom_sf"/>
</dbReference>
<feature type="binding site" evidence="5">
    <location>
        <position position="122"/>
    </location>
    <ligand>
        <name>ATP</name>
        <dbReference type="ChEBI" id="CHEBI:30616"/>
    </ligand>
</feature>
<evidence type="ECO:0000259" key="6">
    <source>
        <dbReference type="PROSITE" id="PS50011"/>
    </source>
</evidence>
<keyword evidence="8" id="KW-1185">Reference proteome</keyword>
<dbReference type="GO" id="GO:0005524">
    <property type="term" value="F:ATP binding"/>
    <property type="evidence" value="ECO:0007669"/>
    <property type="project" value="UniProtKB-UniRule"/>
</dbReference>
<keyword evidence="3" id="KW-0418">Kinase</keyword>
<protein>
    <recommendedName>
        <fullName evidence="6">Protein kinase domain-containing protein</fullName>
    </recommendedName>
</protein>
<dbReference type="GO" id="GO:0004674">
    <property type="term" value="F:protein serine/threonine kinase activity"/>
    <property type="evidence" value="ECO:0007669"/>
    <property type="project" value="TreeGrafter"/>
</dbReference>
<dbReference type="InterPro" id="IPR008271">
    <property type="entry name" value="Ser/Thr_kinase_AS"/>
</dbReference>
<organism evidence="7 8">
    <name type="scientific">Mesoterricola silvestris</name>
    <dbReference type="NCBI Taxonomy" id="2927979"/>
    <lineage>
        <taxon>Bacteria</taxon>
        <taxon>Pseudomonadati</taxon>
        <taxon>Acidobacteriota</taxon>
        <taxon>Holophagae</taxon>
        <taxon>Holophagales</taxon>
        <taxon>Holophagaceae</taxon>
        <taxon>Mesoterricola</taxon>
    </lineage>
</organism>
<evidence type="ECO:0000313" key="8">
    <source>
        <dbReference type="Proteomes" id="UP001238179"/>
    </source>
</evidence>
<keyword evidence="4 5" id="KW-0067">ATP-binding</keyword>
<dbReference type="Pfam" id="PF00069">
    <property type="entry name" value="Pkinase"/>
    <property type="match status" value="1"/>
</dbReference>
<keyword evidence="2 5" id="KW-0547">Nucleotide-binding</keyword>
<dbReference type="RefSeq" id="WP_316413347.1">
    <property type="nucleotide sequence ID" value="NZ_AP027080.1"/>
</dbReference>